<evidence type="ECO:0000256" key="2">
    <source>
        <dbReference type="ARBA" id="ARBA00001933"/>
    </source>
</evidence>
<dbReference type="InterPro" id="IPR015421">
    <property type="entry name" value="PyrdxlP-dep_Trfase_major"/>
</dbReference>
<dbReference type="InterPro" id="IPR015422">
    <property type="entry name" value="PyrdxlP-dep_Trfase_small"/>
</dbReference>
<sequence>MFENYYADTINSKVLYEEATTIIPYGVSSNYRFFDPYPLYLKRGKGSKVWDVDGNEYIDFNLGFGVLEVGHSNEIVAEEVYNAFKESSILGFEYCKAIELAKIIKKRYNVDMVRFSSTGTEATMHSIRIARAYSRKKKIIKFEGHYHGSHDQLLVNVNPTKEGIVPSSLGIPEEVIKNTLIAEWNNLESFEKIIRENKDIGAVIMEPIAMNMGLIPTKLDFLKGVVELSRENNIVVIFDETKTGGKYNSGAAGYFNLEPDIKVIGKSIAGGLPLSVIAGKKEIMSVIGPGKVAHGGTFNANPLSVRAAIVTLEKILTENAFYHMHRLSEILESGYKDIAEDSKIELSVTRWGPSGSIYFLDKVPMSYKEFIKADFGKWGTYFFAMLSQGVIPMAGFNEQWTISIKHSEEDIRKHLECADNAIKLAKNKRTEVNLDESF</sequence>
<reference evidence="6 7" key="1">
    <citation type="submission" date="2018-05" db="EMBL/GenBank/DDBJ databases">
        <title>Complete Genome Sequences of Extremely Thermoacidophilic, Metal-Mobilizing Type-Strain Members of the Archaeal Family Sulfolobaceae: Acidianus brierleyi DSM-1651T, Acidianus sulfidivorans DSM-18786T, Metallosphaera hakonensis DSM-7519T, and Metallosphaera prunae DSM-10039T.</title>
        <authorList>
            <person name="Counts J.A."/>
            <person name="Kelly R.M."/>
        </authorList>
    </citation>
    <scope>NUCLEOTIDE SEQUENCE [LARGE SCALE GENOMIC DNA]</scope>
    <source>
        <strain evidence="6 7">DSM 1651</strain>
    </source>
</reference>
<keyword evidence="3 5" id="KW-0663">Pyridoxal phosphate</keyword>
<dbReference type="SUPFAM" id="SSF53383">
    <property type="entry name" value="PLP-dependent transferases"/>
    <property type="match status" value="1"/>
</dbReference>
<dbReference type="PANTHER" id="PTHR43713:SF3">
    <property type="entry name" value="GLUTAMATE-1-SEMIALDEHYDE 2,1-AMINOMUTASE 1, CHLOROPLASTIC-RELATED"/>
    <property type="match status" value="1"/>
</dbReference>
<evidence type="ECO:0000256" key="3">
    <source>
        <dbReference type="ARBA" id="ARBA00022898"/>
    </source>
</evidence>
<dbReference type="Pfam" id="PF00202">
    <property type="entry name" value="Aminotran_3"/>
    <property type="match status" value="1"/>
</dbReference>
<keyword evidence="7" id="KW-1185">Reference proteome</keyword>
<proteinExistence type="inferred from homology"/>
<dbReference type="InterPro" id="IPR015424">
    <property type="entry name" value="PyrdxlP-dep_Trfase"/>
</dbReference>
<evidence type="ECO:0000256" key="1">
    <source>
        <dbReference type="ARBA" id="ARBA00001579"/>
    </source>
</evidence>
<dbReference type="Gene3D" id="3.40.640.10">
    <property type="entry name" value="Type I PLP-dependent aspartate aminotransferase-like (Major domain)"/>
    <property type="match status" value="1"/>
</dbReference>
<dbReference type="KEGG" id="abri:DFR85_02540"/>
<dbReference type="GeneID" id="36830998"/>
<gene>
    <name evidence="6" type="ORF">DFR85_02540</name>
</gene>
<name>A0A2U9ICB9_9CREN</name>
<accession>A0A2U9ICB9</accession>
<dbReference type="Gene3D" id="3.90.1150.10">
    <property type="entry name" value="Aspartate Aminotransferase, domain 1"/>
    <property type="match status" value="1"/>
</dbReference>
<evidence type="ECO:0000313" key="7">
    <source>
        <dbReference type="Proteomes" id="UP000248044"/>
    </source>
</evidence>
<dbReference type="PANTHER" id="PTHR43713">
    <property type="entry name" value="GLUTAMATE-1-SEMIALDEHYDE 2,1-AMINOMUTASE"/>
    <property type="match status" value="1"/>
</dbReference>
<evidence type="ECO:0000256" key="5">
    <source>
        <dbReference type="RuleBase" id="RU003560"/>
    </source>
</evidence>
<comment type="similarity">
    <text evidence="5">Belongs to the class-III pyridoxal-phosphate-dependent aminotransferase family.</text>
</comment>
<comment type="cofactor">
    <cofactor evidence="2">
        <name>pyridoxal 5'-phosphate</name>
        <dbReference type="ChEBI" id="CHEBI:597326"/>
    </cofactor>
</comment>
<dbReference type="InterPro" id="IPR005814">
    <property type="entry name" value="Aminotrans_3"/>
</dbReference>
<dbReference type="AlphaFoldDB" id="A0A2U9ICB9"/>
<keyword evidence="6" id="KW-0032">Aminotransferase</keyword>
<protein>
    <submittedName>
        <fullName evidence="6">Aspartate aminotransferase family protein</fullName>
    </submittedName>
</protein>
<dbReference type="OrthoDB" id="6524at2157"/>
<dbReference type="RefSeq" id="WP_110269543.1">
    <property type="nucleotide sequence ID" value="NZ_CP029289.2"/>
</dbReference>
<dbReference type="EMBL" id="CP029289">
    <property type="protein sequence ID" value="AWR93659.1"/>
    <property type="molecule type" value="Genomic_DNA"/>
</dbReference>
<dbReference type="GO" id="GO:0008483">
    <property type="term" value="F:transaminase activity"/>
    <property type="evidence" value="ECO:0007669"/>
    <property type="project" value="UniProtKB-KW"/>
</dbReference>
<keyword evidence="4" id="KW-0413">Isomerase</keyword>
<dbReference type="CDD" id="cd00610">
    <property type="entry name" value="OAT_like"/>
    <property type="match status" value="1"/>
</dbReference>
<comment type="catalytic activity">
    <reaction evidence="1">
        <text>(S)-4-amino-5-oxopentanoate = 5-aminolevulinate</text>
        <dbReference type="Rhea" id="RHEA:14265"/>
        <dbReference type="ChEBI" id="CHEBI:57501"/>
        <dbReference type="ChEBI" id="CHEBI:356416"/>
        <dbReference type="EC" id="5.4.3.8"/>
    </reaction>
</comment>
<organism evidence="6 7">
    <name type="scientific">Acidianus brierleyi</name>
    <dbReference type="NCBI Taxonomy" id="41673"/>
    <lineage>
        <taxon>Archaea</taxon>
        <taxon>Thermoproteota</taxon>
        <taxon>Thermoprotei</taxon>
        <taxon>Sulfolobales</taxon>
        <taxon>Sulfolobaceae</taxon>
        <taxon>Acidianus</taxon>
    </lineage>
</organism>
<keyword evidence="6" id="KW-0808">Transferase</keyword>
<evidence type="ECO:0000256" key="4">
    <source>
        <dbReference type="ARBA" id="ARBA00023235"/>
    </source>
</evidence>
<evidence type="ECO:0000313" key="6">
    <source>
        <dbReference type="EMBL" id="AWR93659.1"/>
    </source>
</evidence>
<dbReference type="Proteomes" id="UP000248044">
    <property type="component" value="Chromosome"/>
</dbReference>
<dbReference type="GO" id="GO:0030170">
    <property type="term" value="F:pyridoxal phosphate binding"/>
    <property type="evidence" value="ECO:0007669"/>
    <property type="project" value="InterPro"/>
</dbReference>
<dbReference type="GO" id="GO:0042286">
    <property type="term" value="F:glutamate-1-semialdehyde 2,1-aminomutase activity"/>
    <property type="evidence" value="ECO:0007669"/>
    <property type="project" value="UniProtKB-EC"/>
</dbReference>